<gene>
    <name evidence="2" type="ORF">P5673_027113</name>
</gene>
<dbReference type="Proteomes" id="UP001249851">
    <property type="component" value="Unassembled WGS sequence"/>
</dbReference>
<protein>
    <recommendedName>
        <fullName evidence="1">QRICH1-like domain-containing protein</fullName>
    </recommendedName>
</protein>
<accession>A0AAD9PZC2</accession>
<dbReference type="InterPro" id="IPR057926">
    <property type="entry name" value="QRICH1_dom"/>
</dbReference>
<keyword evidence="3" id="KW-1185">Reference proteome</keyword>
<reference evidence="2" key="2">
    <citation type="journal article" date="2023" name="Science">
        <title>Genomic signatures of disease resistance in endangered staghorn corals.</title>
        <authorList>
            <person name="Vollmer S.V."/>
            <person name="Selwyn J.D."/>
            <person name="Despard B.A."/>
            <person name="Roesel C.L."/>
        </authorList>
    </citation>
    <scope>NUCLEOTIDE SEQUENCE</scope>
    <source>
        <strain evidence="2">K2</strain>
    </source>
</reference>
<name>A0AAD9PZC2_ACRCE</name>
<comment type="caution">
    <text evidence="2">The sequence shown here is derived from an EMBL/GenBank/DDBJ whole genome shotgun (WGS) entry which is preliminary data.</text>
</comment>
<feature type="domain" description="QRICH1-like" evidence="1">
    <location>
        <begin position="80"/>
        <end position="160"/>
    </location>
</feature>
<evidence type="ECO:0000259" key="1">
    <source>
        <dbReference type="Pfam" id="PF25561"/>
    </source>
</evidence>
<proteinExistence type="predicted"/>
<reference evidence="2" key="1">
    <citation type="journal article" date="2023" name="G3 (Bethesda)">
        <title>Whole genome assembly and annotation of the endangered Caribbean coral Acropora cervicornis.</title>
        <authorList>
            <person name="Selwyn J.D."/>
            <person name="Vollmer S.V."/>
        </authorList>
    </citation>
    <scope>NUCLEOTIDE SEQUENCE</scope>
    <source>
        <strain evidence="2">K2</strain>
    </source>
</reference>
<dbReference type="EMBL" id="JARQWQ010000092">
    <property type="protein sequence ID" value="KAK2551873.1"/>
    <property type="molecule type" value="Genomic_DNA"/>
</dbReference>
<evidence type="ECO:0000313" key="3">
    <source>
        <dbReference type="Proteomes" id="UP001249851"/>
    </source>
</evidence>
<organism evidence="2 3">
    <name type="scientific">Acropora cervicornis</name>
    <name type="common">Staghorn coral</name>
    <dbReference type="NCBI Taxonomy" id="6130"/>
    <lineage>
        <taxon>Eukaryota</taxon>
        <taxon>Metazoa</taxon>
        <taxon>Cnidaria</taxon>
        <taxon>Anthozoa</taxon>
        <taxon>Hexacorallia</taxon>
        <taxon>Scleractinia</taxon>
        <taxon>Astrocoeniina</taxon>
        <taxon>Acroporidae</taxon>
        <taxon>Acropora</taxon>
    </lineage>
</organism>
<evidence type="ECO:0000313" key="2">
    <source>
        <dbReference type="EMBL" id="KAK2551873.1"/>
    </source>
</evidence>
<dbReference type="Pfam" id="PF25561">
    <property type="entry name" value="QRICH1"/>
    <property type="match status" value="1"/>
</dbReference>
<dbReference type="AlphaFoldDB" id="A0AAD9PZC2"/>
<sequence>MAESCWESSSEEELFLTQSTFTVKSDEYDGMGVSTSEGNGKCLEDNAGISEGSGRFRAPISSDECRRFEDSWVSDASRRKWNWVLNIFEEWRETRNEAVLKVGNSGEPVLNQRIDEMSDEDLDFFLGRFVAEVRKEDGQEYPGKTIYEMICSLQCYLRFQQDQIKQHGVSDKKEVSVCDIGINALNAESMEERHDKVETKGKSCKNIVITTAETKIEICYK</sequence>